<dbReference type="Proteomes" id="UP000616151">
    <property type="component" value="Unassembled WGS sequence"/>
</dbReference>
<evidence type="ECO:0000313" key="1">
    <source>
        <dbReference type="EMBL" id="MBK1870243.1"/>
    </source>
</evidence>
<dbReference type="EMBL" id="JAENHL010000008">
    <property type="protein sequence ID" value="MBK1870243.1"/>
    <property type="molecule type" value="Genomic_DNA"/>
</dbReference>
<reference evidence="1" key="1">
    <citation type="submission" date="2021-01" db="EMBL/GenBank/DDBJ databases">
        <authorList>
            <person name="Sun Q."/>
        </authorList>
    </citation>
    <scope>NUCLEOTIDE SEQUENCE</scope>
    <source>
        <strain evidence="1">YIM B02566</strain>
    </source>
</reference>
<keyword evidence="2" id="KW-1185">Reference proteome</keyword>
<proteinExistence type="predicted"/>
<comment type="caution">
    <text evidence="1">The sequence shown here is derived from an EMBL/GenBank/DDBJ whole genome shotgun (WGS) entry which is preliminary data.</text>
</comment>
<sequence length="139" mass="14724">MTTALSSGARCYAMRLVPGTDVLQAVQDFVRDNDLKAVAIVTVVGSLTDAVIRYANQPGGTLSQGHFEIVSMVGTVEPTGAHVHISLSDGQGKMFGGHMLPGCLVYTTAEIVLAHLEDFVFTRVPCALSGYDELGIQNI</sequence>
<protein>
    <submittedName>
        <fullName evidence="1">DNA-binding protein</fullName>
    </submittedName>
</protein>
<keyword evidence="1" id="KW-0238">DNA-binding</keyword>
<accession>A0ACC5RC99</accession>
<organism evidence="1 2">
    <name type="scientific">Taklimakanibacter albus</name>
    <dbReference type="NCBI Taxonomy" id="2800327"/>
    <lineage>
        <taxon>Bacteria</taxon>
        <taxon>Pseudomonadati</taxon>
        <taxon>Pseudomonadota</taxon>
        <taxon>Alphaproteobacteria</taxon>
        <taxon>Hyphomicrobiales</taxon>
        <taxon>Aestuariivirgaceae</taxon>
        <taxon>Taklimakanibacter</taxon>
    </lineage>
</organism>
<name>A0ACC5RC99_9HYPH</name>
<gene>
    <name evidence="1" type="ORF">JHL16_28025</name>
</gene>
<evidence type="ECO:0000313" key="2">
    <source>
        <dbReference type="Proteomes" id="UP000616151"/>
    </source>
</evidence>